<dbReference type="GO" id="GO:0016020">
    <property type="term" value="C:membrane"/>
    <property type="evidence" value="ECO:0007669"/>
    <property type="project" value="UniProtKB-SubCell"/>
</dbReference>
<keyword evidence="7" id="KW-1185">Reference proteome</keyword>
<evidence type="ECO:0000256" key="4">
    <source>
        <dbReference type="ARBA" id="ARBA00023136"/>
    </source>
</evidence>
<organism evidence="6 7">
    <name type="scientific">Maribacter caenipelagi</name>
    <dbReference type="NCBI Taxonomy" id="1447781"/>
    <lineage>
        <taxon>Bacteria</taxon>
        <taxon>Pseudomonadati</taxon>
        <taxon>Bacteroidota</taxon>
        <taxon>Flavobacteriia</taxon>
        <taxon>Flavobacteriales</taxon>
        <taxon>Flavobacteriaceae</taxon>
        <taxon>Maribacter</taxon>
    </lineage>
</organism>
<sequence length="125" mass="14405">MLFANFKEYMLVTKAIILFSAFSFVFFGISCLFSNFMVLEFKRYDLEKFRVLVGFLQLIGAVGLLLGIFHKNWAILASLGLAILMVFGFMVRIKIKDPFLLALPSLFYAIINLILFVILIRFEND</sequence>
<evidence type="ECO:0000313" key="6">
    <source>
        <dbReference type="EMBL" id="TDS12758.1"/>
    </source>
</evidence>
<feature type="transmembrane region" description="Helical" evidence="5">
    <location>
        <begin position="15"/>
        <end position="39"/>
    </location>
</feature>
<dbReference type="PROSITE" id="PS51257">
    <property type="entry name" value="PROKAR_LIPOPROTEIN"/>
    <property type="match status" value="1"/>
</dbReference>
<dbReference type="InterPro" id="IPR032808">
    <property type="entry name" value="DoxX"/>
</dbReference>
<keyword evidence="3 5" id="KW-1133">Transmembrane helix</keyword>
<evidence type="ECO:0000256" key="3">
    <source>
        <dbReference type="ARBA" id="ARBA00022989"/>
    </source>
</evidence>
<accession>A0A4V3E1H7</accession>
<name>A0A4V3E1H7_9FLAO</name>
<dbReference type="RefSeq" id="WP_317128189.1">
    <property type="nucleotide sequence ID" value="NZ_SNZW01000017.1"/>
</dbReference>
<dbReference type="AlphaFoldDB" id="A0A4V3E1H7"/>
<proteinExistence type="predicted"/>
<feature type="transmembrane region" description="Helical" evidence="5">
    <location>
        <begin position="100"/>
        <end position="122"/>
    </location>
</feature>
<keyword evidence="2 5" id="KW-0812">Transmembrane</keyword>
<feature type="transmembrane region" description="Helical" evidence="5">
    <location>
        <begin position="51"/>
        <end position="69"/>
    </location>
</feature>
<evidence type="ECO:0000256" key="5">
    <source>
        <dbReference type="SAM" id="Phobius"/>
    </source>
</evidence>
<reference evidence="6 7" key="1">
    <citation type="submission" date="2019-03" db="EMBL/GenBank/DDBJ databases">
        <title>Genomic Encyclopedia of Type Strains, Phase III (KMG-III): the genomes of soil and plant-associated and newly described type strains.</title>
        <authorList>
            <person name="Whitman W."/>
        </authorList>
    </citation>
    <scope>NUCLEOTIDE SEQUENCE [LARGE SCALE GENOMIC DNA]</scope>
    <source>
        <strain evidence="6 7">CECT 8455</strain>
    </source>
</reference>
<evidence type="ECO:0000256" key="2">
    <source>
        <dbReference type="ARBA" id="ARBA00022692"/>
    </source>
</evidence>
<comment type="subcellular location">
    <subcellularLocation>
        <location evidence="1">Membrane</location>
        <topology evidence="1">Multi-pass membrane protein</topology>
    </subcellularLocation>
</comment>
<comment type="caution">
    <text evidence="6">The sequence shown here is derived from an EMBL/GenBank/DDBJ whole genome shotgun (WGS) entry which is preliminary data.</text>
</comment>
<evidence type="ECO:0000313" key="7">
    <source>
        <dbReference type="Proteomes" id="UP000295274"/>
    </source>
</evidence>
<evidence type="ECO:0000256" key="1">
    <source>
        <dbReference type="ARBA" id="ARBA00004141"/>
    </source>
</evidence>
<keyword evidence="4 5" id="KW-0472">Membrane</keyword>
<dbReference type="Proteomes" id="UP000295274">
    <property type="component" value="Unassembled WGS sequence"/>
</dbReference>
<protein>
    <submittedName>
        <fullName evidence="6">DoxX-like protein</fullName>
    </submittedName>
</protein>
<gene>
    <name evidence="6" type="ORF">DFQ03_3216</name>
</gene>
<feature type="transmembrane region" description="Helical" evidence="5">
    <location>
        <begin position="75"/>
        <end position="93"/>
    </location>
</feature>
<dbReference type="EMBL" id="SNZW01000017">
    <property type="protein sequence ID" value="TDS12758.1"/>
    <property type="molecule type" value="Genomic_DNA"/>
</dbReference>
<dbReference type="Pfam" id="PF13564">
    <property type="entry name" value="DoxX_2"/>
    <property type="match status" value="1"/>
</dbReference>